<dbReference type="SUPFAM" id="SSF58104">
    <property type="entry name" value="Methyl-accepting chemotaxis protein (MCP) signaling domain"/>
    <property type="match status" value="1"/>
</dbReference>
<dbReference type="PANTHER" id="PTHR43531">
    <property type="entry name" value="PROTEIN ICFG"/>
    <property type="match status" value="1"/>
</dbReference>
<organism evidence="7 8">
    <name type="scientific">Desulfonema ishimotonii</name>
    <dbReference type="NCBI Taxonomy" id="45657"/>
    <lineage>
        <taxon>Bacteria</taxon>
        <taxon>Pseudomonadati</taxon>
        <taxon>Thermodesulfobacteriota</taxon>
        <taxon>Desulfobacteria</taxon>
        <taxon>Desulfobacterales</taxon>
        <taxon>Desulfococcaceae</taxon>
        <taxon>Desulfonema</taxon>
    </lineage>
</organism>
<keyword evidence="5" id="KW-0812">Transmembrane</keyword>
<evidence type="ECO:0000256" key="3">
    <source>
        <dbReference type="PROSITE-ProRule" id="PRU00284"/>
    </source>
</evidence>
<feature type="transmembrane region" description="Helical" evidence="5">
    <location>
        <begin position="302"/>
        <end position="324"/>
    </location>
</feature>
<dbReference type="InterPro" id="IPR051310">
    <property type="entry name" value="MCP_chemotaxis"/>
</dbReference>
<evidence type="ECO:0000256" key="2">
    <source>
        <dbReference type="ARBA" id="ARBA00029447"/>
    </source>
</evidence>
<dbReference type="Gene3D" id="1.10.287.950">
    <property type="entry name" value="Methyl-accepting chemotaxis protein"/>
    <property type="match status" value="1"/>
</dbReference>
<comment type="similarity">
    <text evidence="2">Belongs to the methyl-accepting chemotaxis (MCP) protein family.</text>
</comment>
<evidence type="ECO:0000256" key="4">
    <source>
        <dbReference type="SAM" id="MobiDB-lite"/>
    </source>
</evidence>
<dbReference type="Pfam" id="PF00015">
    <property type="entry name" value="MCPsignal"/>
    <property type="match status" value="1"/>
</dbReference>
<dbReference type="PROSITE" id="PS50111">
    <property type="entry name" value="CHEMOTAXIS_TRANSDUC_2"/>
    <property type="match status" value="1"/>
</dbReference>
<dbReference type="Proteomes" id="UP000288096">
    <property type="component" value="Unassembled WGS sequence"/>
</dbReference>
<keyword evidence="5" id="KW-1133">Transmembrane helix</keyword>
<dbReference type="OrthoDB" id="5410204at2"/>
<keyword evidence="8" id="KW-1185">Reference proteome</keyword>
<evidence type="ECO:0000259" key="6">
    <source>
        <dbReference type="PROSITE" id="PS50111"/>
    </source>
</evidence>
<dbReference type="GO" id="GO:0005886">
    <property type="term" value="C:plasma membrane"/>
    <property type="evidence" value="ECO:0007669"/>
    <property type="project" value="TreeGrafter"/>
</dbReference>
<feature type="region of interest" description="Disordered" evidence="4">
    <location>
        <begin position="618"/>
        <end position="647"/>
    </location>
</feature>
<dbReference type="InterPro" id="IPR004089">
    <property type="entry name" value="MCPsignal_dom"/>
</dbReference>
<accession>A0A401FRE6</accession>
<name>A0A401FRE6_9BACT</name>
<keyword evidence="1" id="KW-0488">Methylation</keyword>
<feature type="domain" description="Methyl-accepting transducer" evidence="6">
    <location>
        <begin position="341"/>
        <end position="570"/>
    </location>
</feature>
<evidence type="ECO:0000256" key="5">
    <source>
        <dbReference type="SAM" id="Phobius"/>
    </source>
</evidence>
<gene>
    <name evidence="7" type="ORF">DENIS_0481</name>
</gene>
<comment type="caution">
    <text evidence="7">The sequence shown here is derived from an EMBL/GenBank/DDBJ whole genome shotgun (WGS) entry which is preliminary data.</text>
</comment>
<dbReference type="GO" id="GO:0004888">
    <property type="term" value="F:transmembrane signaling receptor activity"/>
    <property type="evidence" value="ECO:0007669"/>
    <property type="project" value="TreeGrafter"/>
</dbReference>
<keyword evidence="5" id="KW-0472">Membrane</keyword>
<evidence type="ECO:0000313" key="7">
    <source>
        <dbReference type="EMBL" id="GBC59542.1"/>
    </source>
</evidence>
<dbReference type="SMART" id="SM00283">
    <property type="entry name" value="MA"/>
    <property type="match status" value="1"/>
</dbReference>
<sequence>MLKNQRVQLSGIRFKIVLIVSIGIFGMVAITGIAGYFAFSARKELKTERLSQTIVTDVFQMIAMEAVFLRNSDRGTLALCEAREKTVDSDLAELVRLTDGMALGNIVMRIQALKSAHSDNFQKLIQNVFSIKSGKAAINSKINGVQDLLKRIVAFVDSEENVLIMEGEVLGGSEASLRTEAKDFLFLWSQRLLNLQDLILYSKEDAYRIRLKNLSDLLEIKKNNLVVDLLAIRSDECNGIWNQADKELEEIDLLEKELLAHWIREQALTDKSRNSVIAFKDAVTEIAALTTRALDQNFRRSYPAVLLVAVAGTVLSVFLSVLIFRSVFSMINRVTGGLKMTSVRVLSSAEQIAVSSHALAEGASEQAASVEETSASFEEIAAMARQNADNAGHADGLMREAAGVIQQANNSVEEFIRAMEEITHVSQETSQIIKTIDAIAFQTNLLALNAAIEAARAGEAGAGFAVVAEEVKRLAMRTTDAARNTAVLIEKTIGKVAEGEGLVGKSSEAFARVDDSREKVGNIVREIVAASGEQAEGIAQISDVVNEMDKVIQQNAANAEESAGASEELKSEAGRMDIFVRDLIAFVGSKAATGETGVSVSDLKNALPGKPVAAPVCASASPKGGRPGVSEVSPEQLISFDDNADEF</sequence>
<dbReference type="AlphaFoldDB" id="A0A401FRE6"/>
<protein>
    <recommendedName>
        <fullName evidence="6">Methyl-accepting transducer domain-containing protein</fullName>
    </recommendedName>
</protein>
<evidence type="ECO:0000256" key="1">
    <source>
        <dbReference type="ARBA" id="ARBA00022481"/>
    </source>
</evidence>
<feature type="transmembrane region" description="Helical" evidence="5">
    <location>
        <begin position="12"/>
        <end position="39"/>
    </location>
</feature>
<dbReference type="GO" id="GO:0006935">
    <property type="term" value="P:chemotaxis"/>
    <property type="evidence" value="ECO:0007669"/>
    <property type="project" value="TreeGrafter"/>
</dbReference>
<proteinExistence type="inferred from homology"/>
<keyword evidence="3" id="KW-0807">Transducer</keyword>
<dbReference type="EMBL" id="BEXT01000001">
    <property type="protein sequence ID" value="GBC59542.1"/>
    <property type="molecule type" value="Genomic_DNA"/>
</dbReference>
<reference evidence="8" key="1">
    <citation type="submission" date="2017-11" db="EMBL/GenBank/DDBJ databases">
        <authorList>
            <person name="Watanabe M."/>
            <person name="Kojima H."/>
        </authorList>
    </citation>
    <scope>NUCLEOTIDE SEQUENCE [LARGE SCALE GENOMIC DNA]</scope>
    <source>
        <strain evidence="8">Tokyo 01</strain>
    </source>
</reference>
<dbReference type="GO" id="GO:0007165">
    <property type="term" value="P:signal transduction"/>
    <property type="evidence" value="ECO:0007669"/>
    <property type="project" value="UniProtKB-KW"/>
</dbReference>
<dbReference type="PANTHER" id="PTHR43531:SF14">
    <property type="entry name" value="METHYL-ACCEPTING CHEMOTAXIS PROTEIN I-RELATED"/>
    <property type="match status" value="1"/>
</dbReference>
<evidence type="ECO:0000313" key="8">
    <source>
        <dbReference type="Proteomes" id="UP000288096"/>
    </source>
</evidence>
<reference evidence="8" key="2">
    <citation type="submission" date="2019-01" db="EMBL/GenBank/DDBJ databases">
        <title>Genome sequence of Desulfonema ishimotonii strain Tokyo 01.</title>
        <authorList>
            <person name="Fukui M."/>
        </authorList>
    </citation>
    <scope>NUCLEOTIDE SEQUENCE [LARGE SCALE GENOMIC DNA]</scope>
    <source>
        <strain evidence="8">Tokyo 01</strain>
    </source>
</reference>